<evidence type="ECO:0008006" key="2">
    <source>
        <dbReference type="Google" id="ProtNLM"/>
    </source>
</evidence>
<dbReference type="Gene3D" id="3.40.50.150">
    <property type="entry name" value="Vaccinia Virus protein VP39"/>
    <property type="match status" value="1"/>
</dbReference>
<dbReference type="CDD" id="cd02440">
    <property type="entry name" value="AdoMet_MTases"/>
    <property type="match status" value="1"/>
</dbReference>
<name>A0A7S4C0G0_CHRCT</name>
<proteinExistence type="predicted"/>
<accession>A0A7S4C0G0</accession>
<reference evidence="1" key="1">
    <citation type="submission" date="2021-01" db="EMBL/GenBank/DDBJ databases">
        <authorList>
            <person name="Corre E."/>
            <person name="Pelletier E."/>
            <person name="Niang G."/>
            <person name="Scheremetjew M."/>
            <person name="Finn R."/>
            <person name="Kale V."/>
            <person name="Holt S."/>
            <person name="Cochrane G."/>
            <person name="Meng A."/>
            <person name="Brown T."/>
            <person name="Cohen L."/>
        </authorList>
    </citation>
    <scope>NUCLEOTIDE SEQUENCE</scope>
    <source>
        <strain evidence="1">CCMP645</strain>
    </source>
</reference>
<dbReference type="InterPro" id="IPR019410">
    <property type="entry name" value="Methyltransf_16"/>
</dbReference>
<evidence type="ECO:0000313" key="1">
    <source>
        <dbReference type="EMBL" id="CAE0783112.1"/>
    </source>
</evidence>
<dbReference type="PANTHER" id="PTHR14614:SF163">
    <property type="entry name" value="METHYLTRANSFERASE SMALL DOMAIN-CONTAINING PROTEIN"/>
    <property type="match status" value="1"/>
</dbReference>
<protein>
    <recommendedName>
        <fullName evidence="2">Calmodulin-lysine N-methyltransferase</fullName>
    </recommendedName>
</protein>
<dbReference type="InterPro" id="IPR029063">
    <property type="entry name" value="SAM-dependent_MTases_sf"/>
</dbReference>
<dbReference type="EMBL" id="HBIZ01056403">
    <property type="protein sequence ID" value="CAE0783112.1"/>
    <property type="molecule type" value="Transcribed_RNA"/>
</dbReference>
<sequence length="269" mass="29421">MSDEHNGSYISDTDDAYSAIDIFDVDSNVIDIDEREWQPILLSSSLSIELEPAVAAVWGSALLVAQWLARDAPSEVRGKRVLELGAGTSLPSLASAAIGASLVLATDYDLSGREATQRAIDRNRALWNCSARDACHIAVQRLDWFAVLEPGYVVPFGSPFDVLLVCDCNYYTRSTPALVQTIRVHLGNGGRLVLASREGRNGLADCLRMLHEAEWICFEEACCFCAEPFSAEKIPYVFPAEADSGFAITGQAEASPRDLMWLFRRVPSA</sequence>
<organism evidence="1">
    <name type="scientific">Chrysotila carterae</name>
    <name type="common">Marine alga</name>
    <name type="synonym">Syracosphaera carterae</name>
    <dbReference type="NCBI Taxonomy" id="13221"/>
    <lineage>
        <taxon>Eukaryota</taxon>
        <taxon>Haptista</taxon>
        <taxon>Haptophyta</taxon>
        <taxon>Prymnesiophyceae</taxon>
        <taxon>Isochrysidales</taxon>
        <taxon>Isochrysidaceae</taxon>
        <taxon>Chrysotila</taxon>
    </lineage>
</organism>
<dbReference type="Pfam" id="PF10294">
    <property type="entry name" value="Methyltransf_16"/>
    <property type="match status" value="1"/>
</dbReference>
<dbReference type="PANTHER" id="PTHR14614">
    <property type="entry name" value="HEPATOCELLULAR CARCINOMA-ASSOCIATED ANTIGEN"/>
    <property type="match status" value="1"/>
</dbReference>
<dbReference type="AlphaFoldDB" id="A0A7S4C0G0"/>
<gene>
    <name evidence="1" type="ORF">PCAR00345_LOCUS35815</name>
</gene>
<dbReference type="SUPFAM" id="SSF53335">
    <property type="entry name" value="S-adenosyl-L-methionine-dependent methyltransferases"/>
    <property type="match status" value="1"/>
</dbReference>